<evidence type="ECO:0000256" key="1">
    <source>
        <dbReference type="ARBA" id="ARBA00004429"/>
    </source>
</evidence>
<feature type="domain" description="Major facilitator superfamily associated" evidence="9">
    <location>
        <begin position="5"/>
        <end position="100"/>
    </location>
</feature>
<evidence type="ECO:0000256" key="7">
    <source>
        <dbReference type="ARBA" id="ARBA00023136"/>
    </source>
</evidence>
<evidence type="ECO:0000259" key="9">
    <source>
        <dbReference type="Pfam" id="PF12832"/>
    </source>
</evidence>
<keyword evidence="3" id="KW-1003">Cell membrane</keyword>
<dbReference type="PANTHER" id="PTHR23522:SF10">
    <property type="entry name" value="3-PHENYLPROPIONIC ACID TRANSPORTER-RELATED"/>
    <property type="match status" value="1"/>
</dbReference>
<organism evidence="10 11">
    <name type="scientific">Aquibacillus rhizosphaerae</name>
    <dbReference type="NCBI Taxonomy" id="3051431"/>
    <lineage>
        <taxon>Bacteria</taxon>
        <taxon>Bacillati</taxon>
        <taxon>Bacillota</taxon>
        <taxon>Bacilli</taxon>
        <taxon>Bacillales</taxon>
        <taxon>Bacillaceae</taxon>
        <taxon>Aquibacillus</taxon>
    </lineage>
</organism>
<dbReference type="InterPro" id="IPR024989">
    <property type="entry name" value="MFS_assoc_dom"/>
</dbReference>
<dbReference type="InterPro" id="IPR036259">
    <property type="entry name" value="MFS_trans_sf"/>
</dbReference>
<dbReference type="RefSeq" id="WP_285934383.1">
    <property type="nucleotide sequence ID" value="NZ_JASTZU010000063.1"/>
</dbReference>
<evidence type="ECO:0000313" key="11">
    <source>
        <dbReference type="Proteomes" id="UP001235343"/>
    </source>
</evidence>
<keyword evidence="11" id="KW-1185">Reference proteome</keyword>
<keyword evidence="5 8" id="KW-0812">Transmembrane</keyword>
<gene>
    <name evidence="10" type="ORF">QQS35_21875</name>
</gene>
<keyword evidence="7 8" id="KW-0472">Membrane</keyword>
<keyword evidence="2" id="KW-0813">Transport</keyword>
<evidence type="ECO:0000256" key="5">
    <source>
        <dbReference type="ARBA" id="ARBA00022692"/>
    </source>
</evidence>
<evidence type="ECO:0000256" key="6">
    <source>
        <dbReference type="ARBA" id="ARBA00022989"/>
    </source>
</evidence>
<proteinExistence type="predicted"/>
<reference evidence="10 11" key="1">
    <citation type="submission" date="2023-06" db="EMBL/GenBank/DDBJ databases">
        <title>Aquibacillus rhizosphaerae LR5S19.</title>
        <authorList>
            <person name="Sun J.-Q."/>
        </authorList>
    </citation>
    <scope>NUCLEOTIDE SEQUENCE [LARGE SCALE GENOMIC DNA]</scope>
    <source>
        <strain evidence="10 11">LR5S19</strain>
    </source>
</reference>
<comment type="caution">
    <text evidence="10">The sequence shown here is derived from an EMBL/GenBank/DDBJ whole genome shotgun (WGS) entry which is preliminary data.</text>
</comment>
<accession>A0ABT7LB42</accession>
<dbReference type="Gene3D" id="1.20.1250.20">
    <property type="entry name" value="MFS general substrate transporter like domains"/>
    <property type="match status" value="1"/>
</dbReference>
<feature type="transmembrane region" description="Helical" evidence="8">
    <location>
        <begin position="96"/>
        <end position="117"/>
    </location>
</feature>
<keyword evidence="4" id="KW-0997">Cell inner membrane</keyword>
<feature type="transmembrane region" description="Helical" evidence="8">
    <location>
        <begin position="69"/>
        <end position="90"/>
    </location>
</feature>
<evidence type="ECO:0000313" key="10">
    <source>
        <dbReference type="EMBL" id="MDL4843091.1"/>
    </source>
</evidence>
<dbReference type="PANTHER" id="PTHR23522">
    <property type="entry name" value="BLL5896 PROTEIN"/>
    <property type="match status" value="1"/>
</dbReference>
<dbReference type="Proteomes" id="UP001235343">
    <property type="component" value="Unassembled WGS sequence"/>
</dbReference>
<evidence type="ECO:0000256" key="2">
    <source>
        <dbReference type="ARBA" id="ARBA00022448"/>
    </source>
</evidence>
<name>A0ABT7LB42_9BACI</name>
<dbReference type="EMBL" id="JASTZU010000063">
    <property type="protein sequence ID" value="MDL4843091.1"/>
    <property type="molecule type" value="Genomic_DNA"/>
</dbReference>
<feature type="transmembrane region" description="Helical" evidence="8">
    <location>
        <begin position="7"/>
        <end position="26"/>
    </location>
</feature>
<protein>
    <submittedName>
        <fullName evidence="10">MFS transporter</fullName>
    </submittedName>
</protein>
<dbReference type="Pfam" id="PF12832">
    <property type="entry name" value="MFS_1_like"/>
    <property type="match status" value="1"/>
</dbReference>
<evidence type="ECO:0000256" key="8">
    <source>
        <dbReference type="SAM" id="Phobius"/>
    </source>
</evidence>
<evidence type="ECO:0000256" key="3">
    <source>
        <dbReference type="ARBA" id="ARBA00022475"/>
    </source>
</evidence>
<comment type="subcellular location">
    <subcellularLocation>
        <location evidence="1">Cell inner membrane</location>
        <topology evidence="1">Multi-pass membrane protein</topology>
    </subcellularLocation>
</comment>
<sequence length="123" mass="13589">MEYNHLLLLGIIAILYTIRWSMYGFIDSPFVITLMQLSQGHTFGLFWLIALQTAVSFIPNHIRSTGQTLLTSVCFGLGGAFGGTVGGAIFEQLGSLNMYRIMAGITLLASFLIFSTYRLSLKK</sequence>
<keyword evidence="6 8" id="KW-1133">Transmembrane helix</keyword>
<feature type="transmembrane region" description="Helical" evidence="8">
    <location>
        <begin position="38"/>
        <end position="57"/>
    </location>
</feature>
<evidence type="ECO:0000256" key="4">
    <source>
        <dbReference type="ARBA" id="ARBA00022519"/>
    </source>
</evidence>
<dbReference type="SUPFAM" id="SSF103473">
    <property type="entry name" value="MFS general substrate transporter"/>
    <property type="match status" value="1"/>
</dbReference>